<keyword evidence="1" id="KW-1185">Reference proteome</keyword>
<dbReference type="RefSeq" id="XP_022934637.1">
    <property type="nucleotide sequence ID" value="XM_023078869.1"/>
</dbReference>
<dbReference type="Proteomes" id="UP000504609">
    <property type="component" value="Unplaced"/>
</dbReference>
<organism evidence="1 2">
    <name type="scientific">Cucurbita moschata</name>
    <name type="common">Winter crookneck squash</name>
    <name type="synonym">Cucurbita pepo var. moschata</name>
    <dbReference type="NCBI Taxonomy" id="3662"/>
    <lineage>
        <taxon>Eukaryota</taxon>
        <taxon>Viridiplantae</taxon>
        <taxon>Streptophyta</taxon>
        <taxon>Embryophyta</taxon>
        <taxon>Tracheophyta</taxon>
        <taxon>Spermatophyta</taxon>
        <taxon>Magnoliopsida</taxon>
        <taxon>eudicotyledons</taxon>
        <taxon>Gunneridae</taxon>
        <taxon>Pentapetalae</taxon>
        <taxon>rosids</taxon>
        <taxon>fabids</taxon>
        <taxon>Cucurbitales</taxon>
        <taxon>Cucurbitaceae</taxon>
        <taxon>Cucurbiteae</taxon>
        <taxon>Cucurbita</taxon>
    </lineage>
</organism>
<proteinExistence type="predicted"/>
<dbReference type="GeneID" id="111441772"/>
<accession>A0A6J1F3D3</accession>
<evidence type="ECO:0000313" key="2">
    <source>
        <dbReference type="RefSeq" id="XP_022934637.1"/>
    </source>
</evidence>
<sequence>MGELNRAKLGMVRIKTHLDPKVAGPITNSRPALGDQVARIPATPNGTSGKPILWTASSSNDWANITVVDGTTSNSLAYSFAIVADSDRSDEQDRTATTVWDIVIGRHSPISGVNREGYSGSDLHGVTAKVVDMSHICQMIPNSVKINKIWGTGT</sequence>
<gene>
    <name evidence="2" type="primary">LOC111441772</name>
</gene>
<dbReference type="AlphaFoldDB" id="A0A6J1F3D3"/>
<protein>
    <submittedName>
        <fullName evidence="2">Uncharacterized protein LOC111441772</fullName>
    </submittedName>
</protein>
<name>A0A6J1F3D3_CUCMO</name>
<dbReference type="KEGG" id="cmos:111441772"/>
<evidence type="ECO:0000313" key="1">
    <source>
        <dbReference type="Proteomes" id="UP000504609"/>
    </source>
</evidence>
<reference evidence="2" key="1">
    <citation type="submission" date="2025-08" db="UniProtKB">
        <authorList>
            <consortium name="RefSeq"/>
        </authorList>
    </citation>
    <scope>IDENTIFICATION</scope>
    <source>
        <tissue evidence="2">Young leaves</tissue>
    </source>
</reference>